<keyword evidence="3" id="KW-1185">Reference proteome</keyword>
<name>A0A9W8YBS6_9PLEO</name>
<dbReference type="PANTHER" id="PTHR15955:SF8">
    <property type="entry name" value="RWD DOMAIN-CONTAINING PROTEIN 2B-RELATED"/>
    <property type="match status" value="1"/>
</dbReference>
<gene>
    <name evidence="2" type="ORF">N0V83_002574</name>
</gene>
<organism evidence="2 3">
    <name type="scientific">Neocucurbitaria cava</name>
    <dbReference type="NCBI Taxonomy" id="798079"/>
    <lineage>
        <taxon>Eukaryota</taxon>
        <taxon>Fungi</taxon>
        <taxon>Dikarya</taxon>
        <taxon>Ascomycota</taxon>
        <taxon>Pezizomycotina</taxon>
        <taxon>Dothideomycetes</taxon>
        <taxon>Pleosporomycetidae</taxon>
        <taxon>Pleosporales</taxon>
        <taxon>Pleosporineae</taxon>
        <taxon>Cucurbitariaceae</taxon>
        <taxon>Neocucurbitaria</taxon>
    </lineage>
</organism>
<dbReference type="AlphaFoldDB" id="A0A9W8YBS6"/>
<dbReference type="PANTHER" id="PTHR15955">
    <property type="entry name" value="RWD DOMAIN CONTAINING PROTEIN 2"/>
    <property type="match status" value="1"/>
</dbReference>
<dbReference type="Proteomes" id="UP001140560">
    <property type="component" value="Unassembled WGS sequence"/>
</dbReference>
<accession>A0A9W8YBS6</accession>
<dbReference type="EMBL" id="JAPEUY010000004">
    <property type="protein sequence ID" value="KAJ4373835.1"/>
    <property type="molecule type" value="Genomic_DNA"/>
</dbReference>
<sequence>MSDQEPSRLETELELLEAMYPDQTSYSTKSREFRFSDATASLTLRLPETYPEAGLPDVISATDAAKTDVRNQGRSAVKELGLVDGEEALDAIIAAFQQVLESNATQQSAQLSSAKHNTSGATHHEDKTVIIWLHHLLNTNKRKLALSPPPSSPPVSGLTKPGYPGILIFSGPLSVVNEHVNTLKAQNWQAFQVRYEEDEMWHFAHGVGVREVETMAEVVKGIQAEEQGKKQKEEFLKAVGIK</sequence>
<evidence type="ECO:0000313" key="2">
    <source>
        <dbReference type="EMBL" id="KAJ4373835.1"/>
    </source>
</evidence>
<protein>
    <recommendedName>
        <fullName evidence="1">RWD domain-containing protein</fullName>
    </recommendedName>
</protein>
<proteinExistence type="predicted"/>
<dbReference type="InterPro" id="IPR017359">
    <property type="entry name" value="Phi-like"/>
</dbReference>
<evidence type="ECO:0000259" key="1">
    <source>
        <dbReference type="PROSITE" id="PS50908"/>
    </source>
</evidence>
<dbReference type="InterPro" id="IPR006575">
    <property type="entry name" value="RWD_dom"/>
</dbReference>
<dbReference type="PROSITE" id="PS50908">
    <property type="entry name" value="RWD"/>
    <property type="match status" value="1"/>
</dbReference>
<feature type="domain" description="RWD" evidence="1">
    <location>
        <begin position="11"/>
        <end position="103"/>
    </location>
</feature>
<comment type="caution">
    <text evidence="2">The sequence shown here is derived from an EMBL/GenBank/DDBJ whole genome shotgun (WGS) entry which is preliminary data.</text>
</comment>
<reference evidence="2" key="1">
    <citation type="submission" date="2022-10" db="EMBL/GenBank/DDBJ databases">
        <title>Tapping the CABI collections for fungal endophytes: first genome assemblies for Collariella, Neodidymelliopsis, Ascochyta clinopodiicola, Didymella pomorum, Didymosphaeria variabile, Neocosmospora piperis and Neocucurbitaria cava.</title>
        <authorList>
            <person name="Hill R."/>
        </authorList>
    </citation>
    <scope>NUCLEOTIDE SEQUENCE</scope>
    <source>
        <strain evidence="2">IMI 356814</strain>
    </source>
</reference>
<dbReference type="OrthoDB" id="432412at2759"/>
<evidence type="ECO:0000313" key="3">
    <source>
        <dbReference type="Proteomes" id="UP001140560"/>
    </source>
</evidence>